<dbReference type="AlphaFoldDB" id="A0A855VQW6"/>
<organism evidence="3 4">
    <name type="scientific">Enterobacter hormaechei</name>
    <dbReference type="NCBI Taxonomy" id="158836"/>
    <lineage>
        <taxon>Bacteria</taxon>
        <taxon>Pseudomonadati</taxon>
        <taxon>Pseudomonadota</taxon>
        <taxon>Gammaproteobacteria</taxon>
        <taxon>Enterobacterales</taxon>
        <taxon>Enterobacteriaceae</taxon>
        <taxon>Enterobacter</taxon>
        <taxon>Enterobacter cloacae complex</taxon>
    </lineage>
</organism>
<dbReference type="EMBL" id="PNXT01000001">
    <property type="protein sequence ID" value="PTX90488.1"/>
    <property type="molecule type" value="Genomic_DNA"/>
</dbReference>
<sequence length="465" mass="54375">MRLPDALPDELLFSRMIRYCSVGAVPIPEFLKSVYGDHRASINPILTAGLSSLSSLYRESKNDLLMDQTLAPLFMHYYPQYKAKLSESISSTDNYTAIRLSQLSCVREHAQLTLKMCPMCVQEDIREFGVAYWHRVHQIPAIESCCEHRQQLVHVRLPKRLKLAVGYPSSFETEYQESSDESFHLARFSRQVLLEQSKHISNFGSDSYSDKLSNLGYVTKSGRIRRVKLLSHFYSFTSQLHYPSSNVLPSSESDFKYITNLLYNQYSQHIFKYLIFEYWLSKQRRIRKTPEIITEHSADSTHNLEQECLVLLKQGLSISSISKQTGKSRTYIKSVAYAFGMEDLFDPTKLKSSVRERVIALARKGFHRSEIARRLSVSTGSVEMLISSVNGLVEWRKQCKHESKRRRYKCQILRYRYNNPLRIRKEIKRDCNAAFYWLYHHEPKWLESVLPKPSRPHLHPRIKRK</sequence>
<accession>A0A855VQW6</accession>
<comment type="caution">
    <text evidence="3">The sequence shown here is derived from an EMBL/GenBank/DDBJ whole genome shotgun (WGS) entry which is preliminary data.</text>
</comment>
<protein>
    <submittedName>
        <fullName evidence="3">Transposase</fullName>
    </submittedName>
</protein>
<evidence type="ECO:0000259" key="2">
    <source>
        <dbReference type="Pfam" id="PF15978"/>
    </source>
</evidence>
<dbReference type="Gene3D" id="1.10.10.10">
    <property type="entry name" value="Winged helix-like DNA-binding domain superfamily/Winged helix DNA-binding domain"/>
    <property type="match status" value="1"/>
</dbReference>
<feature type="domain" description="Transposon Tn7 transposition protein TnsD C-terminal" evidence="2">
    <location>
        <begin position="205"/>
        <end position="455"/>
    </location>
</feature>
<dbReference type="InterPro" id="IPR009492">
    <property type="entry name" value="TniQ"/>
</dbReference>
<dbReference type="Pfam" id="PF15978">
    <property type="entry name" value="TnsD"/>
    <property type="match status" value="1"/>
</dbReference>
<dbReference type="InterPro" id="IPR036388">
    <property type="entry name" value="WH-like_DNA-bd_sf"/>
</dbReference>
<evidence type="ECO:0000313" key="3">
    <source>
        <dbReference type="EMBL" id="PTX90488.1"/>
    </source>
</evidence>
<dbReference type="Proteomes" id="UP000244004">
    <property type="component" value="Unassembled WGS sequence"/>
</dbReference>
<dbReference type="RefSeq" id="WP_071993176.1">
    <property type="nucleotide sequence ID" value="NZ_CP102612.1"/>
</dbReference>
<name>A0A855VQW6_9ENTR</name>
<proteinExistence type="predicted"/>
<evidence type="ECO:0000313" key="4">
    <source>
        <dbReference type="Proteomes" id="UP000244004"/>
    </source>
</evidence>
<evidence type="ECO:0000259" key="1">
    <source>
        <dbReference type="Pfam" id="PF06527"/>
    </source>
</evidence>
<dbReference type="InterPro" id="IPR032750">
    <property type="entry name" value="TnsD_C"/>
</dbReference>
<feature type="domain" description="TniQ" evidence="1">
    <location>
        <begin position="4"/>
        <end position="152"/>
    </location>
</feature>
<dbReference type="Pfam" id="PF06527">
    <property type="entry name" value="TniQ"/>
    <property type="match status" value="1"/>
</dbReference>
<gene>
    <name evidence="3" type="ORF">C1O12_19795</name>
</gene>
<reference evidence="3 4" key="1">
    <citation type="submission" date="2018-01" db="EMBL/GenBank/DDBJ databases">
        <title>Geographic spread and resistance mechanisms of dominant carbapenem-resistant Enterobacter cloacae complex clones ST171 and ST78.</title>
        <authorList>
            <person name="Gomez-Simmonds A."/>
            <person name="Annavajhala M.K."/>
            <person name="Wang Z."/>
            <person name="Macesic N."/>
            <person name="Hu Y."/>
            <person name="Giddins M.J."/>
            <person name="O'Malley A."/>
            <person name="Toussaint N.C."/>
            <person name="Whittier S."/>
            <person name="Torres V.J."/>
            <person name="Uhlemann A.-C."/>
        </authorList>
    </citation>
    <scope>NUCLEOTIDE SEQUENCE [LARGE SCALE GENOMIC DNA]</scope>
    <source>
        <strain evidence="3 4">78</strain>
    </source>
</reference>